<reference evidence="2" key="1">
    <citation type="submission" date="2016-11" db="EMBL/GenBank/DDBJ databases">
        <authorList>
            <person name="Varghese N."/>
            <person name="Submissions S."/>
        </authorList>
    </citation>
    <scope>NUCLEOTIDE SEQUENCE [LARGE SCALE GENOMIC DNA]</scope>
    <source>
        <strain evidence="2">DSM 27370</strain>
    </source>
</reference>
<keyword evidence="2" id="KW-1185">Reference proteome</keyword>
<protein>
    <submittedName>
        <fullName evidence="1">Uncharacterized protein</fullName>
    </submittedName>
</protein>
<organism evidence="1 2">
    <name type="scientific">Dysgonomonas macrotermitis</name>
    <dbReference type="NCBI Taxonomy" id="1346286"/>
    <lineage>
        <taxon>Bacteria</taxon>
        <taxon>Pseudomonadati</taxon>
        <taxon>Bacteroidota</taxon>
        <taxon>Bacteroidia</taxon>
        <taxon>Bacteroidales</taxon>
        <taxon>Dysgonomonadaceae</taxon>
        <taxon>Dysgonomonas</taxon>
    </lineage>
</organism>
<evidence type="ECO:0000313" key="1">
    <source>
        <dbReference type="EMBL" id="SHE59591.1"/>
    </source>
</evidence>
<gene>
    <name evidence="1" type="ORF">SAMN05444362_101681</name>
</gene>
<name>A0A1M4US73_9BACT</name>
<dbReference type="Proteomes" id="UP000184480">
    <property type="component" value="Unassembled WGS sequence"/>
</dbReference>
<evidence type="ECO:0000313" key="2">
    <source>
        <dbReference type="Proteomes" id="UP000184480"/>
    </source>
</evidence>
<accession>A0A1M4US73</accession>
<proteinExistence type="predicted"/>
<sequence length="65" mass="7218">MEAGTVNSGSLTTTAKNKKYPNGNIHSGIFVIYRAGINSNKNQPFQIMEPEYYCPDKHIARQTTA</sequence>
<dbReference type="EMBL" id="FQUC01000001">
    <property type="protein sequence ID" value="SHE59591.1"/>
    <property type="molecule type" value="Genomic_DNA"/>
</dbReference>
<dbReference type="AlphaFoldDB" id="A0A1M4US73"/>